<dbReference type="InterPro" id="IPR036526">
    <property type="entry name" value="C-N_Hydrolase_sf"/>
</dbReference>
<dbReference type="InterPro" id="IPR045378">
    <property type="entry name" value="LNT_N"/>
</dbReference>
<evidence type="ECO:0000256" key="6">
    <source>
        <dbReference type="ARBA" id="ARBA00022989"/>
    </source>
</evidence>
<feature type="transmembrane region" description="Helical" evidence="9">
    <location>
        <begin position="74"/>
        <end position="94"/>
    </location>
</feature>
<keyword evidence="3 9" id="KW-1003">Cell membrane</keyword>
<sequence>MLIKPCPYRWPSLYRCLSNAETGSGIMTFLFFLLSWALVAWGQPHISPFFSLLASSVGFALFWLGLSRLKQRRYIWASLWFFAVQLVQLSWLATPAYQGTYIFFVYGGIALWLGAEFGILALFFPKKGPLRFRAILGIAALWTLLEWSRLFILCGFAWNPVGLALTGFPISTQLASVVGVFGLSFIVMVVNLLAYNVMVMPKKRAISLYGGCLLLPYLFGFGHLQFHEGRKGDTSYNVALVQTALLPDEKGKVHPYLQWNAIFTYLEEHRAKDLDLIVLPEYALPFSSHTPVYPFEEMKAFVKKELGDLPPLLKEPLAEEMEGKWYVSNAFWTQAIANFYGAEVVIGLDATQGGESYNAAFHFTPNKEKVTRYDKRVLLPLAEYLPFNFLRPLVARYGISNFFTHGKEVKLAEGKELMSLSVCYEECFPHIMREGRKQGAKLFVNVTNDGWYPASRLPQQHFIHGRVRAVENGVPLVRACNTGITAGVDSLGRTTARFENGEGKFEFERGALFVPIDLYSFSTLYTFWGDAFIVFISLGCLLFLRLAQNRESGLS</sequence>
<dbReference type="Pfam" id="PF00795">
    <property type="entry name" value="CN_hydrolase"/>
    <property type="match status" value="1"/>
</dbReference>
<feature type="domain" description="CN hydrolase" evidence="10">
    <location>
        <begin position="241"/>
        <end position="518"/>
    </location>
</feature>
<protein>
    <recommendedName>
        <fullName evidence="9">Apolipoprotein N-acyltransferase</fullName>
        <shortName evidence="9">ALP N-acyltransferase</shortName>
        <ecNumber evidence="9">2.3.1.269</ecNumber>
    </recommendedName>
</protein>
<comment type="catalytic activity">
    <reaction evidence="9">
        <text>N-terminal S-1,2-diacyl-sn-glyceryl-L-cysteinyl-[lipoprotein] + a glycerophospholipid = N-acyl-S-1,2-diacyl-sn-glyceryl-L-cysteinyl-[lipoprotein] + a 2-acyl-sn-glycero-3-phospholipid + H(+)</text>
        <dbReference type="Rhea" id="RHEA:48228"/>
        <dbReference type="Rhea" id="RHEA-COMP:14681"/>
        <dbReference type="Rhea" id="RHEA-COMP:14684"/>
        <dbReference type="ChEBI" id="CHEBI:15378"/>
        <dbReference type="ChEBI" id="CHEBI:136912"/>
        <dbReference type="ChEBI" id="CHEBI:140656"/>
        <dbReference type="ChEBI" id="CHEBI:140657"/>
        <dbReference type="ChEBI" id="CHEBI:140660"/>
        <dbReference type="EC" id="2.3.1.269"/>
    </reaction>
</comment>
<dbReference type="InterPro" id="IPR003010">
    <property type="entry name" value="C-N_Hydrolase"/>
</dbReference>
<dbReference type="Pfam" id="PF20154">
    <property type="entry name" value="LNT_N"/>
    <property type="match status" value="1"/>
</dbReference>
<evidence type="ECO:0000256" key="7">
    <source>
        <dbReference type="ARBA" id="ARBA00023136"/>
    </source>
</evidence>
<dbReference type="Gene3D" id="3.60.110.10">
    <property type="entry name" value="Carbon-nitrogen hydrolase"/>
    <property type="match status" value="1"/>
</dbReference>
<comment type="caution">
    <text evidence="11">The sequence shown here is derived from an EMBL/GenBank/DDBJ whole genome shotgun (WGS) entry which is preliminary data.</text>
</comment>
<evidence type="ECO:0000256" key="1">
    <source>
        <dbReference type="ARBA" id="ARBA00004651"/>
    </source>
</evidence>
<dbReference type="PANTHER" id="PTHR38686:SF1">
    <property type="entry name" value="APOLIPOPROTEIN N-ACYLTRANSFERASE"/>
    <property type="match status" value="1"/>
</dbReference>
<dbReference type="CDD" id="cd07571">
    <property type="entry name" value="ALP_N-acyl_transferase"/>
    <property type="match status" value="1"/>
</dbReference>
<keyword evidence="8 9" id="KW-0012">Acyltransferase</keyword>
<feature type="transmembrane region" description="Helical" evidence="9">
    <location>
        <begin position="48"/>
        <end position="67"/>
    </location>
</feature>
<evidence type="ECO:0000259" key="10">
    <source>
        <dbReference type="PROSITE" id="PS50263"/>
    </source>
</evidence>
<dbReference type="EMBL" id="JAAEJV010000005">
    <property type="protein sequence ID" value="MBF5058890.1"/>
    <property type="molecule type" value="Genomic_DNA"/>
</dbReference>
<evidence type="ECO:0000256" key="9">
    <source>
        <dbReference type="HAMAP-Rule" id="MF_01148"/>
    </source>
</evidence>
<dbReference type="Proteomes" id="UP001194714">
    <property type="component" value="Unassembled WGS sequence"/>
</dbReference>
<dbReference type="HAMAP" id="MF_01148">
    <property type="entry name" value="Lnt"/>
    <property type="match status" value="1"/>
</dbReference>
<dbReference type="NCBIfam" id="TIGR00546">
    <property type="entry name" value="lnt"/>
    <property type="match status" value="1"/>
</dbReference>
<feature type="transmembrane region" description="Helical" evidence="9">
    <location>
        <begin position="170"/>
        <end position="194"/>
    </location>
</feature>
<feature type="transmembrane region" description="Helical" evidence="9">
    <location>
        <begin position="135"/>
        <end position="158"/>
    </location>
</feature>
<evidence type="ECO:0000256" key="2">
    <source>
        <dbReference type="ARBA" id="ARBA00010065"/>
    </source>
</evidence>
<keyword evidence="12" id="KW-1185">Reference proteome</keyword>
<dbReference type="GO" id="GO:0016746">
    <property type="term" value="F:acyltransferase activity"/>
    <property type="evidence" value="ECO:0007669"/>
    <property type="project" value="UniProtKB-KW"/>
</dbReference>
<keyword evidence="6 9" id="KW-1133">Transmembrane helix</keyword>
<organism evidence="11 12">
    <name type="scientific">Candidatus Neptunichlamydia vexilliferae</name>
    <dbReference type="NCBI Taxonomy" id="1651774"/>
    <lineage>
        <taxon>Bacteria</taxon>
        <taxon>Pseudomonadati</taxon>
        <taxon>Chlamydiota</taxon>
        <taxon>Chlamydiia</taxon>
        <taxon>Parachlamydiales</taxon>
        <taxon>Simkaniaceae</taxon>
        <taxon>Candidatus Neptunichlamydia</taxon>
    </lineage>
</organism>
<dbReference type="EC" id="2.3.1.269" evidence="9"/>
<evidence type="ECO:0000256" key="5">
    <source>
        <dbReference type="ARBA" id="ARBA00022692"/>
    </source>
</evidence>
<keyword evidence="4 9" id="KW-0808">Transferase</keyword>
<comment type="subcellular location">
    <subcellularLocation>
        <location evidence="1 9">Cell membrane</location>
        <topology evidence="1 9">Multi-pass membrane protein</topology>
    </subcellularLocation>
</comment>
<feature type="transmembrane region" description="Helical" evidence="9">
    <location>
        <begin position="206"/>
        <end position="226"/>
    </location>
</feature>
<evidence type="ECO:0000256" key="3">
    <source>
        <dbReference type="ARBA" id="ARBA00022475"/>
    </source>
</evidence>
<keyword evidence="5 9" id="KW-0812">Transmembrane</keyword>
<dbReference type="SUPFAM" id="SSF56317">
    <property type="entry name" value="Carbon-nitrogen hydrolase"/>
    <property type="match status" value="1"/>
</dbReference>
<comment type="pathway">
    <text evidence="9">Protein modification; lipoprotein biosynthesis (N-acyl transfer).</text>
</comment>
<evidence type="ECO:0000313" key="12">
    <source>
        <dbReference type="Proteomes" id="UP001194714"/>
    </source>
</evidence>
<evidence type="ECO:0000256" key="8">
    <source>
        <dbReference type="ARBA" id="ARBA00023315"/>
    </source>
</evidence>
<comment type="function">
    <text evidence="9">Catalyzes the phospholipid dependent N-acylation of the N-terminal cysteine of apolipoprotein, the last step in lipoprotein maturation.</text>
</comment>
<reference evidence="11 12" key="1">
    <citation type="submission" date="2020-01" db="EMBL/GenBank/DDBJ databases">
        <title>Draft genome sequence of Cand. Neptunochlamydia vexilliferae K9.</title>
        <authorList>
            <person name="Schulz F."/>
            <person name="Koestlbacher S."/>
            <person name="Wascher F."/>
            <person name="Pizzetti I."/>
            <person name="Horn M."/>
        </authorList>
    </citation>
    <scope>NUCLEOTIDE SEQUENCE [LARGE SCALE GENOMIC DNA]</scope>
    <source>
        <strain evidence="11 12">K9</strain>
    </source>
</reference>
<evidence type="ECO:0000256" key="4">
    <source>
        <dbReference type="ARBA" id="ARBA00022679"/>
    </source>
</evidence>
<evidence type="ECO:0000313" key="11">
    <source>
        <dbReference type="EMBL" id="MBF5058890.1"/>
    </source>
</evidence>
<dbReference type="PANTHER" id="PTHR38686">
    <property type="entry name" value="APOLIPOPROTEIN N-ACYLTRANSFERASE"/>
    <property type="match status" value="1"/>
</dbReference>
<dbReference type="InterPro" id="IPR004563">
    <property type="entry name" value="Apolipo_AcylTrfase"/>
</dbReference>
<dbReference type="PROSITE" id="PS50263">
    <property type="entry name" value="CN_HYDROLASE"/>
    <property type="match status" value="1"/>
</dbReference>
<gene>
    <name evidence="9" type="primary">lnt</name>
    <name evidence="11" type="ORF">NEPTK9_000390</name>
</gene>
<feature type="transmembrane region" description="Helical" evidence="9">
    <location>
        <begin position="100"/>
        <end position="123"/>
    </location>
</feature>
<comment type="similarity">
    <text evidence="2 9">Belongs to the CN hydrolase family. Apolipoprotein N-acyltransferase subfamily.</text>
</comment>
<proteinExistence type="inferred from homology"/>
<feature type="transmembrane region" description="Helical" evidence="9">
    <location>
        <begin position="525"/>
        <end position="547"/>
    </location>
</feature>
<feature type="transmembrane region" description="Helical" evidence="9">
    <location>
        <begin position="20"/>
        <end position="42"/>
    </location>
</feature>
<name>A0ABS0AY49_9BACT</name>
<keyword evidence="7 9" id="KW-0472">Membrane</keyword>
<accession>A0ABS0AY49</accession>